<evidence type="ECO:0000313" key="3">
    <source>
        <dbReference type="Proteomes" id="UP000009226"/>
    </source>
</evidence>
<dbReference type="HOGENOM" id="CLU_3182841_0_0_9"/>
<feature type="region of interest" description="Disordered" evidence="1">
    <location>
        <begin position="1"/>
        <end position="46"/>
    </location>
</feature>
<gene>
    <name evidence="2" type="ordered locus">Desca_2052</name>
</gene>
<proteinExistence type="predicted"/>
<dbReference type="RefSeq" id="WP_003542602.1">
    <property type="nucleotide sequence ID" value="NC_015565.1"/>
</dbReference>
<protein>
    <submittedName>
        <fullName evidence="2">Uncharacterized protein</fullName>
    </submittedName>
</protein>
<dbReference type="AlphaFoldDB" id="F6B9J5"/>
<sequence>MAKGKEKKPGLMAKAANSTRDFMQEMGTELGLTEQPKVSAKQKKVK</sequence>
<dbReference type="EMBL" id="CP002736">
    <property type="protein sequence ID" value="AEF94891.1"/>
    <property type="molecule type" value="Genomic_DNA"/>
</dbReference>
<dbReference type="Proteomes" id="UP000009226">
    <property type="component" value="Chromosome"/>
</dbReference>
<accession>F6B9J5</accession>
<evidence type="ECO:0000256" key="1">
    <source>
        <dbReference type="SAM" id="MobiDB-lite"/>
    </source>
</evidence>
<keyword evidence="3" id="KW-1185">Reference proteome</keyword>
<dbReference type="STRING" id="868595.Desca_2052"/>
<name>F6B9J5_DESCC</name>
<reference evidence="2 3" key="1">
    <citation type="submission" date="2011-05" db="EMBL/GenBank/DDBJ databases">
        <title>Complete sequence of Desulfotomaculum carboxydivorans CO-1-SRB.</title>
        <authorList>
            <consortium name="US DOE Joint Genome Institute"/>
            <person name="Lucas S."/>
            <person name="Han J."/>
            <person name="Lapidus A."/>
            <person name="Cheng J.-F."/>
            <person name="Goodwin L."/>
            <person name="Pitluck S."/>
            <person name="Peters L."/>
            <person name="Mikhailova N."/>
            <person name="Lu M."/>
            <person name="Han C."/>
            <person name="Tapia R."/>
            <person name="Land M."/>
            <person name="Hauser L."/>
            <person name="Kyrpides N."/>
            <person name="Ivanova N."/>
            <person name="Pagani I."/>
            <person name="Stams A."/>
            <person name="Plugge C."/>
            <person name="Muyzer G."/>
            <person name="Kuever J."/>
            <person name="Parshina S."/>
            <person name="Ivanova A."/>
            <person name="Nazina T."/>
            <person name="Woyke T."/>
        </authorList>
    </citation>
    <scope>NUCLEOTIDE SEQUENCE [LARGE SCALE GENOMIC DNA]</scope>
    <source>
        <strain evidence="3">DSM 14880 / VKM B-2319 / CO-1-SRB</strain>
    </source>
</reference>
<organism evidence="2 3">
    <name type="scientific">Desulfotomaculum nigrificans (strain DSM 14880 / VKM B-2319 / CO-1-SRB)</name>
    <name type="common">Desulfotomaculum carboxydivorans</name>
    <dbReference type="NCBI Taxonomy" id="868595"/>
    <lineage>
        <taxon>Bacteria</taxon>
        <taxon>Bacillati</taxon>
        <taxon>Bacillota</taxon>
        <taxon>Clostridia</taxon>
        <taxon>Eubacteriales</taxon>
        <taxon>Desulfotomaculaceae</taxon>
        <taxon>Desulfotomaculum</taxon>
    </lineage>
</organism>
<dbReference type="KEGG" id="dca:Desca_2052"/>
<evidence type="ECO:0000313" key="2">
    <source>
        <dbReference type="EMBL" id="AEF94891.1"/>
    </source>
</evidence>